<evidence type="ECO:0000313" key="8">
    <source>
        <dbReference type="EMBL" id="KIV90006.1"/>
    </source>
</evidence>
<gene>
    <name evidence="8" type="ORF">PV10_07356</name>
</gene>
<feature type="binding site" evidence="6">
    <location>
        <position position="276"/>
    </location>
    <ligand>
        <name>Zn(2+)</name>
        <dbReference type="ChEBI" id="CHEBI:29105"/>
    </ligand>
</feature>
<keyword evidence="6" id="KW-0862">Zinc</keyword>
<evidence type="ECO:0000313" key="9">
    <source>
        <dbReference type="Proteomes" id="UP000054302"/>
    </source>
</evidence>
<dbReference type="PANTHER" id="PTHR20855:SF52">
    <property type="entry name" value="ADIPONECTIN RECEPTOR PROTEIN"/>
    <property type="match status" value="1"/>
</dbReference>
<dbReference type="HOGENOM" id="CLU_023075_2_0_1"/>
<keyword evidence="5 7" id="KW-0472">Membrane</keyword>
<dbReference type="OrthoDB" id="529367at2759"/>
<feature type="transmembrane region" description="Helical" evidence="7">
    <location>
        <begin position="77"/>
        <end position="98"/>
    </location>
</feature>
<feature type="transmembrane region" description="Helical" evidence="7">
    <location>
        <begin position="209"/>
        <end position="228"/>
    </location>
</feature>
<comment type="subcellular location">
    <subcellularLocation>
        <location evidence="1">Membrane</location>
        <topology evidence="1">Multi-pass membrane protein</topology>
    </subcellularLocation>
</comment>
<keyword evidence="9" id="KW-1185">Reference proteome</keyword>
<dbReference type="STRING" id="212818.A0A0D1XPK8"/>
<feature type="binding site" evidence="6">
    <location>
        <position position="131"/>
    </location>
    <ligand>
        <name>Zn(2+)</name>
        <dbReference type="ChEBI" id="CHEBI:29105"/>
    </ligand>
</feature>
<accession>A0A0D1XPK8</accession>
<dbReference type="GO" id="GO:0006882">
    <property type="term" value="P:intracellular zinc ion homeostasis"/>
    <property type="evidence" value="ECO:0007669"/>
    <property type="project" value="TreeGrafter"/>
</dbReference>
<keyword evidence="6" id="KW-0479">Metal-binding</keyword>
<dbReference type="VEuPathDB" id="FungiDB:PV10_07356"/>
<keyword evidence="4 7" id="KW-1133">Transmembrane helix</keyword>
<feature type="transmembrane region" description="Helical" evidence="7">
    <location>
        <begin position="177"/>
        <end position="197"/>
    </location>
</feature>
<dbReference type="RefSeq" id="XP_016221580.1">
    <property type="nucleotide sequence ID" value="XM_016372248.1"/>
</dbReference>
<evidence type="ECO:0000256" key="4">
    <source>
        <dbReference type="ARBA" id="ARBA00022989"/>
    </source>
</evidence>
<evidence type="ECO:0000256" key="1">
    <source>
        <dbReference type="ARBA" id="ARBA00004141"/>
    </source>
</evidence>
<dbReference type="Pfam" id="PF03006">
    <property type="entry name" value="HlyIII"/>
    <property type="match status" value="1"/>
</dbReference>
<reference evidence="8 9" key="1">
    <citation type="submission" date="2015-01" db="EMBL/GenBank/DDBJ databases">
        <title>The Genome Sequence of Exophiala mesophila CBS40295.</title>
        <authorList>
            <consortium name="The Broad Institute Genomics Platform"/>
            <person name="Cuomo C."/>
            <person name="de Hoog S."/>
            <person name="Gorbushina A."/>
            <person name="Stielow B."/>
            <person name="Teixiera M."/>
            <person name="Abouelleil A."/>
            <person name="Chapman S.B."/>
            <person name="Priest M."/>
            <person name="Young S.K."/>
            <person name="Wortman J."/>
            <person name="Nusbaum C."/>
            <person name="Birren B."/>
        </authorList>
    </citation>
    <scope>NUCLEOTIDE SEQUENCE [LARGE SCALE GENOMIC DNA]</scope>
    <source>
        <strain evidence="8 9">CBS 40295</strain>
    </source>
</reference>
<feature type="transmembrane region" description="Helical" evidence="7">
    <location>
        <begin position="142"/>
        <end position="165"/>
    </location>
</feature>
<comment type="similarity">
    <text evidence="2">Belongs to the ADIPOR family.</text>
</comment>
<sequence>MSFILAYRKPRAKLERPHQEGPRQQASRYVNKLLTFDDLPDWHRDNRFTISGYRPISDSCASCALSLGQLHNETVNIYTHLIPAIALLFGQFAVYSGINYAYPEASTLDLVVFACNIWAAVITMILSATYHTLMNHINLSGVMLRVDYVGILTLILGSFFSGIYVGFYCEPFLRHTYWTMIITLSIITSTLVLHPNLQGLKYRNLRTHAFLCTGFSGFAPIIHGVYLYGWQEMWIRSGMPYYFAEGVVYGAGAFFFITRIPESIWPGKFDIWFSSHQIFHVFVVLASMVHLYGVWDAFGWNYEHQRTCPAT</sequence>
<evidence type="ECO:0000256" key="2">
    <source>
        <dbReference type="ARBA" id="ARBA00007018"/>
    </source>
</evidence>
<dbReference type="AlphaFoldDB" id="A0A0D1XPK8"/>
<dbReference type="GO" id="GO:0046872">
    <property type="term" value="F:metal ion binding"/>
    <property type="evidence" value="ECO:0007669"/>
    <property type="project" value="UniProtKB-KW"/>
</dbReference>
<dbReference type="GeneID" id="27325201"/>
<dbReference type="PANTHER" id="PTHR20855">
    <property type="entry name" value="ADIPOR/PROGESTIN RECEPTOR-RELATED"/>
    <property type="match status" value="1"/>
</dbReference>
<dbReference type="OMA" id="EVPSWYA"/>
<evidence type="ECO:0000256" key="6">
    <source>
        <dbReference type="PIRSR" id="PIRSR604254-1"/>
    </source>
</evidence>
<dbReference type="GO" id="GO:0016020">
    <property type="term" value="C:membrane"/>
    <property type="evidence" value="ECO:0007669"/>
    <property type="project" value="UniProtKB-SubCell"/>
</dbReference>
<evidence type="ECO:0008006" key="10">
    <source>
        <dbReference type="Google" id="ProtNLM"/>
    </source>
</evidence>
<proteinExistence type="inferred from homology"/>
<protein>
    <recommendedName>
        <fullName evidence="10">Hemolysin-III channel protein Izh2</fullName>
    </recommendedName>
</protein>
<keyword evidence="3 7" id="KW-0812">Transmembrane</keyword>
<dbReference type="InterPro" id="IPR004254">
    <property type="entry name" value="AdipoR/HlyIII-related"/>
</dbReference>
<organism evidence="8 9">
    <name type="scientific">Exophiala mesophila</name>
    <name type="common">Black yeast-like fungus</name>
    <dbReference type="NCBI Taxonomy" id="212818"/>
    <lineage>
        <taxon>Eukaryota</taxon>
        <taxon>Fungi</taxon>
        <taxon>Dikarya</taxon>
        <taxon>Ascomycota</taxon>
        <taxon>Pezizomycotina</taxon>
        <taxon>Eurotiomycetes</taxon>
        <taxon>Chaetothyriomycetidae</taxon>
        <taxon>Chaetothyriales</taxon>
        <taxon>Herpotrichiellaceae</taxon>
        <taxon>Exophiala</taxon>
    </lineage>
</organism>
<evidence type="ECO:0000256" key="3">
    <source>
        <dbReference type="ARBA" id="ARBA00022692"/>
    </source>
</evidence>
<feature type="binding site" evidence="6">
    <location>
        <position position="280"/>
    </location>
    <ligand>
        <name>Zn(2+)</name>
        <dbReference type="ChEBI" id="CHEBI:29105"/>
    </ligand>
</feature>
<evidence type="ECO:0000256" key="7">
    <source>
        <dbReference type="SAM" id="Phobius"/>
    </source>
</evidence>
<feature type="transmembrane region" description="Helical" evidence="7">
    <location>
        <begin position="110"/>
        <end position="130"/>
    </location>
</feature>
<feature type="transmembrane region" description="Helical" evidence="7">
    <location>
        <begin position="240"/>
        <end position="257"/>
    </location>
</feature>
<dbReference type="EMBL" id="KN847524">
    <property type="protein sequence ID" value="KIV90006.1"/>
    <property type="molecule type" value="Genomic_DNA"/>
</dbReference>
<dbReference type="GO" id="GO:0038023">
    <property type="term" value="F:signaling receptor activity"/>
    <property type="evidence" value="ECO:0007669"/>
    <property type="project" value="TreeGrafter"/>
</dbReference>
<feature type="transmembrane region" description="Helical" evidence="7">
    <location>
        <begin position="278"/>
        <end position="295"/>
    </location>
</feature>
<name>A0A0D1XPK8_EXOME</name>
<evidence type="ECO:0000256" key="5">
    <source>
        <dbReference type="ARBA" id="ARBA00023136"/>
    </source>
</evidence>
<dbReference type="Proteomes" id="UP000054302">
    <property type="component" value="Unassembled WGS sequence"/>
</dbReference>